<evidence type="ECO:0000256" key="1">
    <source>
        <dbReference type="SAM" id="SignalP"/>
    </source>
</evidence>
<keyword evidence="1" id="KW-0732">Signal</keyword>
<keyword evidence="3" id="KW-1185">Reference proteome</keyword>
<feature type="chain" id="PRO_5046663232" evidence="1">
    <location>
        <begin position="24"/>
        <end position="421"/>
    </location>
</feature>
<dbReference type="InterPro" id="IPR005152">
    <property type="entry name" value="Lipase_secreted"/>
</dbReference>
<name>A0ABS7FY19_9ACTN</name>
<sequence>MGLSRAVGFAAAGACLLALGAAACGEDYDGGAKGPPTATATASQVSADQAVRQAQAAEAANALPRDAFYTARPTSAAPGTLLRAEAFSGWTALPDGAHGTRILYDSRSAEGARVVTSAAVVTPGGTAPSGGWPVIAWAHGTSGVAPQCAPSLMKDLYYGDLIAAFVKQGYAVVATDYSGLGAGDGHEYNTMPANAGDVRYSVAAARKAVPQLGERWAAVGHSQGGQAAWGAAKQQATEPVGKMVGAVALAPATPAGGAVQGVIDTPGAAVYLPYVAFSLALQYDGFAPQDMLSDTGMRHYRQYVENGCLPYAIALTGDATPRAYLKADAADNAAVRRYIEKNVYTDRELAAPLFAASGAKDASVAAPTVEAAAAQQCEHGTAVAYKRYPGTHDGMIDEALPDVTAWLADRFAGKAAPSTCR</sequence>
<evidence type="ECO:0000313" key="2">
    <source>
        <dbReference type="EMBL" id="MBW8485328.1"/>
    </source>
</evidence>
<organism evidence="2 3">
    <name type="scientific">Actinomadura parmotrematis</name>
    <dbReference type="NCBI Taxonomy" id="2864039"/>
    <lineage>
        <taxon>Bacteria</taxon>
        <taxon>Bacillati</taxon>
        <taxon>Actinomycetota</taxon>
        <taxon>Actinomycetes</taxon>
        <taxon>Streptosporangiales</taxon>
        <taxon>Thermomonosporaceae</taxon>
        <taxon>Actinomadura</taxon>
    </lineage>
</organism>
<dbReference type="PANTHER" id="PTHR34853">
    <property type="match status" value="1"/>
</dbReference>
<evidence type="ECO:0000313" key="3">
    <source>
        <dbReference type="Proteomes" id="UP000774570"/>
    </source>
</evidence>
<comment type="caution">
    <text evidence="2">The sequence shown here is derived from an EMBL/GenBank/DDBJ whole genome shotgun (WGS) entry which is preliminary data.</text>
</comment>
<dbReference type="RefSeq" id="WP_220168551.1">
    <property type="nucleotide sequence ID" value="NZ_JAIBOA010000015.1"/>
</dbReference>
<dbReference type="Pfam" id="PF03583">
    <property type="entry name" value="LIP"/>
    <property type="match status" value="1"/>
</dbReference>
<gene>
    <name evidence="2" type="ORF">K1Y72_23315</name>
</gene>
<dbReference type="InterPro" id="IPR029058">
    <property type="entry name" value="AB_hydrolase_fold"/>
</dbReference>
<dbReference type="PROSITE" id="PS51257">
    <property type="entry name" value="PROKAR_LIPOPROTEIN"/>
    <property type="match status" value="1"/>
</dbReference>
<protein>
    <submittedName>
        <fullName evidence="2">Lipase family protein</fullName>
    </submittedName>
</protein>
<dbReference type="SUPFAM" id="SSF53474">
    <property type="entry name" value="alpha/beta-Hydrolases"/>
    <property type="match status" value="1"/>
</dbReference>
<feature type="signal peptide" evidence="1">
    <location>
        <begin position="1"/>
        <end position="23"/>
    </location>
</feature>
<dbReference type="Proteomes" id="UP000774570">
    <property type="component" value="Unassembled WGS sequence"/>
</dbReference>
<dbReference type="PANTHER" id="PTHR34853:SF1">
    <property type="entry name" value="LIPASE 5"/>
    <property type="match status" value="1"/>
</dbReference>
<dbReference type="PIRSF" id="PIRSF029171">
    <property type="entry name" value="Esterase_LipA"/>
    <property type="match status" value="1"/>
</dbReference>
<reference evidence="2 3" key="1">
    <citation type="submission" date="2021-07" db="EMBL/GenBank/DDBJ databases">
        <title>Actinomadura sp. PM05-2 isolated from lichen.</title>
        <authorList>
            <person name="Somphong A."/>
            <person name="Phongsopitanun W."/>
            <person name="Tanasupawat S."/>
            <person name="Peongsungnone V."/>
        </authorList>
    </citation>
    <scope>NUCLEOTIDE SEQUENCE [LARGE SCALE GENOMIC DNA]</scope>
    <source>
        <strain evidence="2 3">PM05-2</strain>
    </source>
</reference>
<proteinExistence type="predicted"/>
<dbReference type="EMBL" id="JAIBOA010000015">
    <property type="protein sequence ID" value="MBW8485328.1"/>
    <property type="molecule type" value="Genomic_DNA"/>
</dbReference>
<dbReference type="Gene3D" id="3.40.50.1820">
    <property type="entry name" value="alpha/beta hydrolase"/>
    <property type="match status" value="2"/>
</dbReference>
<accession>A0ABS7FY19</accession>